<dbReference type="AlphaFoldDB" id="A0A024TYY6"/>
<proteinExistence type="predicted"/>
<dbReference type="RefSeq" id="XP_008871783.1">
    <property type="nucleotide sequence ID" value="XM_008873561.1"/>
</dbReference>
<organism evidence="1">
    <name type="scientific">Aphanomyces invadans</name>
    <dbReference type="NCBI Taxonomy" id="157072"/>
    <lineage>
        <taxon>Eukaryota</taxon>
        <taxon>Sar</taxon>
        <taxon>Stramenopiles</taxon>
        <taxon>Oomycota</taxon>
        <taxon>Saprolegniomycetes</taxon>
        <taxon>Saprolegniales</taxon>
        <taxon>Verrucalvaceae</taxon>
        <taxon>Aphanomyces</taxon>
    </lineage>
</organism>
<sequence>MVDLVADAAAKAQSSLFTLPSMTRLLVDTDIALVHDAIADVQRKEGQPPLEETRRSFTLAQHTTFVQLTRILMHLRTMLQTSDKLAMNLLQALEPMIHDVPLHPAELSRTASRSQVLLLFLYHCHPHRVLGFFFLTCTAPQDKASTLRNLVSVRDVALHLVRTASLSTATTTTTPHATLWFQLLSHTVDCAKSFTATGGEHGRRGPTKLSLAAADASLAIIHVAALSIGRNDEEGSASSVVGPLKELIAQLLDELVEWYTGVRHRTLFVVALVSFRTATCTSTEWVDHIHHSIPVFQSAFPHSTRLLSRMISQLRLHPTEPALRNVVCALGRVRPSKLSHAMHCQLVNVAVDAMRASASSEATFLATTIVEFVICQHWITHGLLSPPWEWVYPVERALVDGAALIPATPAIADIVRVTNVPVATLKMVLEATDTSKSVLRNALTLVQYMMSESPPQSLVWSALLGTGVVRSSPSSVIATAKQLTMPVLMLCDHHPCIGIRRQAAKLLSALDMSTIVAHYMARLPSSHADTILAYLVASRTASRVAVGTIVAAILNLGFPAFATLPIQSPADIQPVQGSSQSSAPAKRQAALQALTRWLERVPPSSVDAISDDLIATFFQSSHDSISMVVLREFLRLYPATFSRQLPVLQSRLQPHVGVVYESSSPLLLVKLRPLLALRLAPVSCLSNVASSLVQMVVALVSEDGESEDIRKLAADIVAKLPPRTAFPLILQRLQPLLAPVAPPGAWAALSAWNTLPPLASSAKTTSLMVYCATVFVAAHPESQPMWLGPVLELVLMAWAARVPSASQSSDLVERVQRGCIECMTVLMHHSSIHASHTTFEQWVQSWLEGTFDGRMNMLETQRLLELPARLCCCNVLLKYKIHVLHAVLTSRTFSSAIPRLDKTALCTLASQSLPYIHACLAKDTSPAVLQSASLKLLMTLAKYHAFNDNFAQSVGTDVVDATAKLVASAQNTQVRPFPMPM</sequence>
<gene>
    <name evidence="1" type="ORF">H310_07992</name>
</gene>
<dbReference type="EMBL" id="KI913967">
    <property type="protein sequence ID" value="ETV99227.1"/>
    <property type="molecule type" value="Genomic_DNA"/>
</dbReference>
<dbReference type="GeneID" id="20085042"/>
<accession>A0A024TYY6</accession>
<name>A0A024TYY6_9STRA</name>
<dbReference type="VEuPathDB" id="FungiDB:H310_07992"/>
<dbReference type="RefSeq" id="XP_008871784.1">
    <property type="nucleotide sequence ID" value="XM_008873562.1"/>
</dbReference>
<dbReference type="InterPro" id="IPR016024">
    <property type="entry name" value="ARM-type_fold"/>
</dbReference>
<dbReference type="SUPFAM" id="SSF48371">
    <property type="entry name" value="ARM repeat"/>
    <property type="match status" value="1"/>
</dbReference>
<evidence type="ECO:0000313" key="1">
    <source>
        <dbReference type="EMBL" id="ETV99228.1"/>
    </source>
</evidence>
<dbReference type="STRING" id="157072.A0A024TYY6"/>
<reference evidence="1" key="1">
    <citation type="submission" date="2013-12" db="EMBL/GenBank/DDBJ databases">
        <title>The Genome Sequence of Aphanomyces invadans NJM9701.</title>
        <authorList>
            <consortium name="The Broad Institute Genomics Platform"/>
            <person name="Russ C."/>
            <person name="Tyler B."/>
            <person name="van West P."/>
            <person name="Dieguez-Uribeondo J."/>
            <person name="Young S.K."/>
            <person name="Zeng Q."/>
            <person name="Gargeya S."/>
            <person name="Fitzgerald M."/>
            <person name="Abouelleil A."/>
            <person name="Alvarado L."/>
            <person name="Chapman S.B."/>
            <person name="Gainer-Dewar J."/>
            <person name="Goldberg J."/>
            <person name="Griggs A."/>
            <person name="Gujja S."/>
            <person name="Hansen M."/>
            <person name="Howarth C."/>
            <person name="Imamovic A."/>
            <person name="Ireland A."/>
            <person name="Larimer J."/>
            <person name="McCowan C."/>
            <person name="Murphy C."/>
            <person name="Pearson M."/>
            <person name="Poon T.W."/>
            <person name="Priest M."/>
            <person name="Roberts A."/>
            <person name="Saif S."/>
            <person name="Shea T."/>
            <person name="Sykes S."/>
            <person name="Wortman J."/>
            <person name="Nusbaum C."/>
            <person name="Birren B."/>
        </authorList>
    </citation>
    <scope>NUCLEOTIDE SEQUENCE [LARGE SCALE GENOMIC DNA]</scope>
    <source>
        <strain evidence="1">NJM9701</strain>
    </source>
</reference>
<protein>
    <submittedName>
        <fullName evidence="1">Uncharacterized protein</fullName>
    </submittedName>
</protein>
<dbReference type="OrthoDB" id="79603at2759"/>
<dbReference type="EMBL" id="KI913967">
    <property type="protein sequence ID" value="ETV99228.1"/>
    <property type="molecule type" value="Genomic_DNA"/>
</dbReference>